<dbReference type="Gene3D" id="1.10.260.40">
    <property type="entry name" value="lambda repressor-like DNA-binding domains"/>
    <property type="match status" value="1"/>
</dbReference>
<proteinExistence type="predicted"/>
<keyword evidence="3" id="KW-1185">Reference proteome</keyword>
<dbReference type="PROSITE" id="PS50943">
    <property type="entry name" value="HTH_CROC1"/>
    <property type="match status" value="1"/>
</dbReference>
<dbReference type="CDD" id="cd00093">
    <property type="entry name" value="HTH_XRE"/>
    <property type="match status" value="1"/>
</dbReference>
<comment type="caution">
    <text evidence="2">The sequence shown here is derived from an EMBL/GenBank/DDBJ whole genome shotgun (WGS) entry which is preliminary data.</text>
</comment>
<evidence type="ECO:0000313" key="2">
    <source>
        <dbReference type="EMBL" id="GAA4393819.1"/>
    </source>
</evidence>
<dbReference type="RefSeq" id="WP_345228097.1">
    <property type="nucleotide sequence ID" value="NZ_BAABHA010000015.1"/>
</dbReference>
<evidence type="ECO:0000259" key="1">
    <source>
        <dbReference type="PROSITE" id="PS50943"/>
    </source>
</evidence>
<protein>
    <recommendedName>
        <fullName evidence="1">HTH cro/C1-type domain-containing protein</fullName>
    </recommendedName>
</protein>
<gene>
    <name evidence="2" type="ORF">GCM10023186_45780</name>
</gene>
<dbReference type="SUPFAM" id="SSF47413">
    <property type="entry name" value="lambda repressor-like DNA-binding domains"/>
    <property type="match status" value="1"/>
</dbReference>
<dbReference type="InterPro" id="IPR001387">
    <property type="entry name" value="Cro/C1-type_HTH"/>
</dbReference>
<dbReference type="Proteomes" id="UP001500454">
    <property type="component" value="Unassembled WGS sequence"/>
</dbReference>
<dbReference type="InterPro" id="IPR010982">
    <property type="entry name" value="Lambda_DNA-bd_dom_sf"/>
</dbReference>
<organism evidence="2 3">
    <name type="scientific">Hymenobacter koreensis</name>
    <dbReference type="NCBI Taxonomy" id="1084523"/>
    <lineage>
        <taxon>Bacteria</taxon>
        <taxon>Pseudomonadati</taxon>
        <taxon>Bacteroidota</taxon>
        <taxon>Cytophagia</taxon>
        <taxon>Cytophagales</taxon>
        <taxon>Hymenobacteraceae</taxon>
        <taxon>Hymenobacter</taxon>
    </lineage>
</organism>
<name>A0ABP8JPL5_9BACT</name>
<dbReference type="EMBL" id="BAABHA010000015">
    <property type="protein sequence ID" value="GAA4393819.1"/>
    <property type="molecule type" value="Genomic_DNA"/>
</dbReference>
<reference evidence="3" key="1">
    <citation type="journal article" date="2019" name="Int. J. Syst. Evol. Microbiol.">
        <title>The Global Catalogue of Microorganisms (GCM) 10K type strain sequencing project: providing services to taxonomists for standard genome sequencing and annotation.</title>
        <authorList>
            <consortium name="The Broad Institute Genomics Platform"/>
            <consortium name="The Broad Institute Genome Sequencing Center for Infectious Disease"/>
            <person name="Wu L."/>
            <person name="Ma J."/>
        </authorList>
    </citation>
    <scope>NUCLEOTIDE SEQUENCE [LARGE SCALE GENOMIC DNA]</scope>
    <source>
        <strain evidence="3">JCM 17924</strain>
    </source>
</reference>
<feature type="domain" description="HTH cro/C1-type" evidence="1">
    <location>
        <begin position="18"/>
        <end position="54"/>
    </location>
</feature>
<sequence length="194" mass="20992">MRVPAPPSLPRMVRDYFGLSQTALAGYLDVSRAQLASAETGRRELPTASLLRLAVLAQAVKAPEPAAPAATPVAPELLPVTLFPALRPLLARRQACLLEAERLRQAIVPLARKVEQARRLQALLPALEAALAPPPADERPRRWLALLADTTAHALGPAADVPRARLAAREAGLRAEAEWIRAYFENISAEDVLF</sequence>
<evidence type="ECO:0000313" key="3">
    <source>
        <dbReference type="Proteomes" id="UP001500454"/>
    </source>
</evidence>
<accession>A0ABP8JPL5</accession>